<gene>
    <name evidence="2" type="ORF">BO70DRAFT_146755</name>
</gene>
<dbReference type="PANTHER" id="PTHR21310">
    <property type="entry name" value="AMINOGLYCOSIDE PHOSPHOTRANSFERASE-RELATED-RELATED"/>
    <property type="match status" value="1"/>
</dbReference>
<dbReference type="InterPro" id="IPR011009">
    <property type="entry name" value="Kinase-like_dom_sf"/>
</dbReference>
<dbReference type="SUPFAM" id="SSF56112">
    <property type="entry name" value="Protein kinase-like (PK-like)"/>
    <property type="match status" value="1"/>
</dbReference>
<dbReference type="AlphaFoldDB" id="A0A317V860"/>
<dbReference type="RefSeq" id="XP_025395518.1">
    <property type="nucleotide sequence ID" value="XM_025538167.1"/>
</dbReference>
<evidence type="ECO:0000313" key="2">
    <source>
        <dbReference type="EMBL" id="PWY69491.1"/>
    </source>
</evidence>
<protein>
    <recommendedName>
        <fullName evidence="1">Aminoglycoside phosphotransferase domain-containing protein</fullName>
    </recommendedName>
</protein>
<dbReference type="InterPro" id="IPR051678">
    <property type="entry name" value="AGP_Transferase"/>
</dbReference>
<dbReference type="Gene3D" id="3.90.1200.10">
    <property type="match status" value="1"/>
</dbReference>
<dbReference type="OrthoDB" id="2831558at2759"/>
<dbReference type="GeneID" id="37060404"/>
<name>A0A317V860_9EURO</name>
<evidence type="ECO:0000313" key="3">
    <source>
        <dbReference type="Proteomes" id="UP000247233"/>
    </source>
</evidence>
<sequence length="425" mass="48478">MEYLIDGQLAKSVTASALGMSTVDCSDMMDEGDSWSFAVELLDPVTPRSLRERLNRREPGILSIPQGTERVVIRFPNPRWKSDADTSNWAGQRVASMALAARALEFTEFETIVPAVYAWSEGSPHDPTFVIEEYRPELRLSDYFDGLDETRQADVLRDFAAITRYFQAYVLPWGLQGYGSLAFDANGRLTLSGSHLIPGRPGPFGNFRDCLSARAQRSWEVCEDHWSAKENWPLLSRVREFYITKNEELLDAFKDMQMTAFIHCGLDLQNVLYDPQKGKITTLMDYGRCRIDHPLFEYFNSFSSIMGKLFYPFDAHLQFLVECVLEGFPVEECPIDDLDRSYLATSENNMSKRYAVGKKFHGQLEFHDADVLTPWKTTQAKQLCYLLGIYDAMRGRCRVACGLSAAEAEEQKEEILKKYLAYYGS</sequence>
<proteinExistence type="predicted"/>
<feature type="domain" description="Aminoglycoside phosphotransferase" evidence="1">
    <location>
        <begin position="102"/>
        <end position="302"/>
    </location>
</feature>
<dbReference type="STRING" id="1448321.A0A317V860"/>
<evidence type="ECO:0000259" key="1">
    <source>
        <dbReference type="Pfam" id="PF01636"/>
    </source>
</evidence>
<accession>A0A317V860</accession>
<dbReference type="Pfam" id="PF01636">
    <property type="entry name" value="APH"/>
    <property type="match status" value="1"/>
</dbReference>
<dbReference type="InterPro" id="IPR002575">
    <property type="entry name" value="Aminoglycoside_PTrfase"/>
</dbReference>
<dbReference type="EMBL" id="MSFL01000033">
    <property type="protein sequence ID" value="PWY69491.1"/>
    <property type="molecule type" value="Genomic_DNA"/>
</dbReference>
<reference evidence="2 3" key="1">
    <citation type="submission" date="2016-12" db="EMBL/GenBank/DDBJ databases">
        <title>The genomes of Aspergillus section Nigri reveals drivers in fungal speciation.</title>
        <authorList>
            <consortium name="DOE Joint Genome Institute"/>
            <person name="Vesth T.C."/>
            <person name="Nybo J."/>
            <person name="Theobald S."/>
            <person name="Brandl J."/>
            <person name="Frisvad J.C."/>
            <person name="Nielsen K.F."/>
            <person name="Lyhne E.K."/>
            <person name="Kogle M.E."/>
            <person name="Kuo A."/>
            <person name="Riley R."/>
            <person name="Clum A."/>
            <person name="Nolan M."/>
            <person name="Lipzen A."/>
            <person name="Salamov A."/>
            <person name="Henrissat B."/>
            <person name="Wiebenga A."/>
            <person name="De Vries R.P."/>
            <person name="Grigoriev I.V."/>
            <person name="Mortensen U.H."/>
            <person name="Andersen M.R."/>
            <person name="Baker S.E."/>
        </authorList>
    </citation>
    <scope>NUCLEOTIDE SEQUENCE [LARGE SCALE GENOMIC DNA]</scope>
    <source>
        <strain evidence="2 3">CBS 117.55</strain>
    </source>
</reference>
<comment type="caution">
    <text evidence="2">The sequence shown here is derived from an EMBL/GenBank/DDBJ whole genome shotgun (WGS) entry which is preliminary data.</text>
</comment>
<keyword evidence="3" id="KW-1185">Reference proteome</keyword>
<dbReference type="VEuPathDB" id="FungiDB:BO70DRAFT_146755"/>
<dbReference type="PANTHER" id="PTHR21310:SF15">
    <property type="entry name" value="AMINOGLYCOSIDE PHOSPHOTRANSFERASE DOMAIN-CONTAINING PROTEIN"/>
    <property type="match status" value="1"/>
</dbReference>
<dbReference type="Proteomes" id="UP000247233">
    <property type="component" value="Unassembled WGS sequence"/>
</dbReference>
<organism evidence="2 3">
    <name type="scientific">Aspergillus heteromorphus CBS 117.55</name>
    <dbReference type="NCBI Taxonomy" id="1448321"/>
    <lineage>
        <taxon>Eukaryota</taxon>
        <taxon>Fungi</taxon>
        <taxon>Dikarya</taxon>
        <taxon>Ascomycota</taxon>
        <taxon>Pezizomycotina</taxon>
        <taxon>Eurotiomycetes</taxon>
        <taxon>Eurotiomycetidae</taxon>
        <taxon>Eurotiales</taxon>
        <taxon>Aspergillaceae</taxon>
        <taxon>Aspergillus</taxon>
        <taxon>Aspergillus subgen. Circumdati</taxon>
    </lineage>
</organism>